<dbReference type="AlphaFoldDB" id="A0AAD5TPR3"/>
<reference evidence="1" key="1">
    <citation type="submission" date="2020-05" db="EMBL/GenBank/DDBJ databases">
        <title>Phylogenomic resolution of chytrid fungi.</title>
        <authorList>
            <person name="Stajich J.E."/>
            <person name="Amses K."/>
            <person name="Simmons R."/>
            <person name="Seto K."/>
            <person name="Myers J."/>
            <person name="Bonds A."/>
            <person name="Quandt C.A."/>
            <person name="Barry K."/>
            <person name="Liu P."/>
            <person name="Grigoriev I."/>
            <person name="Longcore J.E."/>
            <person name="James T.Y."/>
        </authorList>
    </citation>
    <scope>NUCLEOTIDE SEQUENCE</scope>
    <source>
        <strain evidence="1">JEL0379</strain>
    </source>
</reference>
<proteinExistence type="predicted"/>
<dbReference type="Proteomes" id="UP001212152">
    <property type="component" value="Unassembled WGS sequence"/>
</dbReference>
<keyword evidence="2" id="KW-1185">Reference proteome</keyword>
<sequence length="55" mass="6531">MAFRPSDRDSRNRGQNDYNDRLLEFQNDDAMDSLHGKISALKNVRFLGRRKQVYD</sequence>
<organism evidence="1 2">
    <name type="scientific">Geranomyces variabilis</name>
    <dbReference type="NCBI Taxonomy" id="109894"/>
    <lineage>
        <taxon>Eukaryota</taxon>
        <taxon>Fungi</taxon>
        <taxon>Fungi incertae sedis</taxon>
        <taxon>Chytridiomycota</taxon>
        <taxon>Chytridiomycota incertae sedis</taxon>
        <taxon>Chytridiomycetes</taxon>
        <taxon>Spizellomycetales</taxon>
        <taxon>Powellomycetaceae</taxon>
        <taxon>Geranomyces</taxon>
    </lineage>
</organism>
<protein>
    <submittedName>
        <fullName evidence="1">Uncharacterized protein</fullName>
    </submittedName>
</protein>
<evidence type="ECO:0000313" key="1">
    <source>
        <dbReference type="EMBL" id="KAJ3180978.1"/>
    </source>
</evidence>
<dbReference type="EMBL" id="JADGJQ010000014">
    <property type="protein sequence ID" value="KAJ3180978.1"/>
    <property type="molecule type" value="Genomic_DNA"/>
</dbReference>
<comment type="caution">
    <text evidence="1">The sequence shown here is derived from an EMBL/GenBank/DDBJ whole genome shotgun (WGS) entry which is preliminary data.</text>
</comment>
<evidence type="ECO:0000313" key="2">
    <source>
        <dbReference type="Proteomes" id="UP001212152"/>
    </source>
</evidence>
<name>A0AAD5TPR3_9FUNG</name>
<gene>
    <name evidence="1" type="ORF">HDU87_001626</name>
</gene>
<accession>A0AAD5TPR3</accession>